<dbReference type="Gene3D" id="1.25.40.10">
    <property type="entry name" value="Tetratricopeptide repeat domain"/>
    <property type="match status" value="1"/>
</dbReference>
<keyword evidence="1" id="KW-0802">TPR repeat</keyword>
<dbReference type="RefSeq" id="WP_141428134.1">
    <property type="nucleotide sequence ID" value="NZ_AP019736.1"/>
</dbReference>
<dbReference type="Pfam" id="PF13181">
    <property type="entry name" value="TPR_8"/>
    <property type="match status" value="1"/>
</dbReference>
<organism evidence="3 4">
    <name type="scientific">Alistipes dispar</name>
    <dbReference type="NCBI Taxonomy" id="2585119"/>
    <lineage>
        <taxon>Bacteria</taxon>
        <taxon>Pseudomonadati</taxon>
        <taxon>Bacteroidota</taxon>
        <taxon>Bacteroidia</taxon>
        <taxon>Bacteroidales</taxon>
        <taxon>Rikenellaceae</taxon>
        <taxon>Alistipes</taxon>
    </lineage>
</organism>
<evidence type="ECO:0000313" key="3">
    <source>
        <dbReference type="EMBL" id="BBL06301.1"/>
    </source>
</evidence>
<dbReference type="InterPro" id="IPR019734">
    <property type="entry name" value="TPR_rpt"/>
</dbReference>
<name>A0A4Y1WZ57_9BACT</name>
<evidence type="ECO:0000313" key="4">
    <source>
        <dbReference type="Proteomes" id="UP000319374"/>
    </source>
</evidence>
<dbReference type="InterPro" id="IPR011990">
    <property type="entry name" value="TPR-like_helical_dom_sf"/>
</dbReference>
<keyword evidence="2" id="KW-0812">Transmembrane</keyword>
<dbReference type="Pfam" id="PF13174">
    <property type="entry name" value="TPR_6"/>
    <property type="match status" value="1"/>
</dbReference>
<feature type="transmembrane region" description="Helical" evidence="2">
    <location>
        <begin position="30"/>
        <end position="50"/>
    </location>
</feature>
<dbReference type="KEGG" id="ada:A5CPEGH6_09390"/>
<dbReference type="OrthoDB" id="9808622at2"/>
<evidence type="ECO:0000256" key="2">
    <source>
        <dbReference type="SAM" id="Phobius"/>
    </source>
</evidence>
<reference evidence="4" key="1">
    <citation type="submission" date="2019-06" db="EMBL/GenBank/DDBJ databases">
        <title>Alistipes onderdonkii subsp. vulgaris subsp. nov., Alistipes dispar sp. nov. and Alistipes communis sp. nov., isolated from human faeces, and creation of Alistipes onderdonkii subsp. onderdonkii subsp. nov.</title>
        <authorList>
            <person name="Sakamoto M."/>
            <person name="Ikeyama N."/>
            <person name="Ogata Y."/>
            <person name="Suda W."/>
            <person name="Iino T."/>
            <person name="Hattori M."/>
            <person name="Ohkuma M."/>
        </authorList>
    </citation>
    <scope>NUCLEOTIDE SEQUENCE [LARGE SCALE GENOMIC DNA]</scope>
    <source>
        <strain evidence="4">5CPEGH6</strain>
    </source>
</reference>
<dbReference type="SUPFAM" id="SSF48452">
    <property type="entry name" value="TPR-like"/>
    <property type="match status" value="1"/>
</dbReference>
<dbReference type="PROSITE" id="PS50005">
    <property type="entry name" value="TPR"/>
    <property type="match status" value="1"/>
</dbReference>
<gene>
    <name evidence="3" type="ORF">A5CPEGH6_09390</name>
</gene>
<protein>
    <submittedName>
        <fullName evidence="3">Uncharacterized protein</fullName>
    </submittedName>
</protein>
<dbReference type="Proteomes" id="UP000319374">
    <property type="component" value="Chromosome"/>
</dbReference>
<dbReference type="EMBL" id="AP019736">
    <property type="protein sequence ID" value="BBL06301.1"/>
    <property type="molecule type" value="Genomic_DNA"/>
</dbReference>
<dbReference type="AlphaFoldDB" id="A0A4Y1WZ57"/>
<keyword evidence="2" id="KW-0472">Membrane</keyword>
<accession>A0A4Y1WZ57</accession>
<dbReference type="GeneID" id="98672918"/>
<evidence type="ECO:0000256" key="1">
    <source>
        <dbReference type="PROSITE-ProRule" id="PRU00339"/>
    </source>
</evidence>
<feature type="repeat" description="TPR" evidence="1">
    <location>
        <begin position="143"/>
        <end position="176"/>
    </location>
</feature>
<proteinExistence type="predicted"/>
<sequence length="227" mass="24402">MTKQNVAEPESLGEAMNRTELFFEKNGRKLTYVFLGLLVLAALVYGYRALIVAPRAEKAAEMIAEAQSRFEAENPDFELALQGDANGAGFLDVIEQYGSTPSGNLARHYAGICYLRTGDLENAAACLAKYSPVKGLPGALVNAQNYGLQGDVAVERQDYAKAVDFYRKAVKAADNNLTAPMYLRKAGLAAQAQGDAAAAAGFYQQILDTYPASMEAREAEKLLGSAK</sequence>
<keyword evidence="2" id="KW-1133">Transmembrane helix</keyword>
<keyword evidence="4" id="KW-1185">Reference proteome</keyword>